<dbReference type="Gene3D" id="1.20.1280.50">
    <property type="match status" value="1"/>
</dbReference>
<reference evidence="2" key="1">
    <citation type="submission" date="2021-02" db="EMBL/GenBank/DDBJ databases">
        <authorList>
            <person name="Nowell W R."/>
        </authorList>
    </citation>
    <scope>NUCLEOTIDE SEQUENCE</scope>
</reference>
<dbReference type="EMBL" id="CAJNOU010000437">
    <property type="protein sequence ID" value="CAF0997294.1"/>
    <property type="molecule type" value="Genomic_DNA"/>
</dbReference>
<dbReference type="SMART" id="SM00256">
    <property type="entry name" value="FBOX"/>
    <property type="match status" value="1"/>
</dbReference>
<dbReference type="InterPro" id="IPR036047">
    <property type="entry name" value="F-box-like_dom_sf"/>
</dbReference>
<name>A0A814GJR9_9BILA</name>
<dbReference type="PANTHER" id="PTHR34365">
    <property type="entry name" value="ENOLASE (DUF1399)"/>
    <property type="match status" value="1"/>
</dbReference>
<evidence type="ECO:0000313" key="2">
    <source>
        <dbReference type="EMBL" id="CAF0997294.1"/>
    </source>
</evidence>
<proteinExistence type="predicted"/>
<evidence type="ECO:0000259" key="1">
    <source>
        <dbReference type="PROSITE" id="PS50181"/>
    </source>
</evidence>
<feature type="domain" description="F-box" evidence="1">
    <location>
        <begin position="116"/>
        <end position="162"/>
    </location>
</feature>
<organism evidence="2 3">
    <name type="scientific">Rotaria sordida</name>
    <dbReference type="NCBI Taxonomy" id="392033"/>
    <lineage>
        <taxon>Eukaryota</taxon>
        <taxon>Metazoa</taxon>
        <taxon>Spiralia</taxon>
        <taxon>Gnathifera</taxon>
        <taxon>Rotifera</taxon>
        <taxon>Eurotatoria</taxon>
        <taxon>Bdelloidea</taxon>
        <taxon>Philodinida</taxon>
        <taxon>Philodinidae</taxon>
        <taxon>Rotaria</taxon>
    </lineage>
</organism>
<evidence type="ECO:0000313" key="3">
    <source>
        <dbReference type="Proteomes" id="UP000663889"/>
    </source>
</evidence>
<dbReference type="Pfam" id="PF07173">
    <property type="entry name" value="GRDP-like"/>
    <property type="match status" value="2"/>
</dbReference>
<protein>
    <recommendedName>
        <fullName evidence="1">F-box domain-containing protein</fullName>
    </recommendedName>
</protein>
<dbReference type="AlphaFoldDB" id="A0A814GJR9"/>
<dbReference type="PANTHER" id="PTHR34365:SF7">
    <property type="entry name" value="GLYCINE-RICH DOMAIN-CONTAINING PROTEIN 1"/>
    <property type="match status" value="1"/>
</dbReference>
<comment type="caution">
    <text evidence="2">The sequence shown here is derived from an EMBL/GenBank/DDBJ whole genome shotgun (WGS) entry which is preliminary data.</text>
</comment>
<gene>
    <name evidence="2" type="ORF">SEV965_LOCUS10597</name>
</gene>
<dbReference type="Proteomes" id="UP000663889">
    <property type="component" value="Unassembled WGS sequence"/>
</dbReference>
<accession>A0A814GJR9</accession>
<sequence length="579" mass="68857">MTNTFLSTSKLPEIADIFASYNRTEQKLDREGKEGEVSIGCTFIIKNIDGHRRALDISGISEYPTILTDKMNKNSNNEENELEAIDFIENKIQDSPAKITWKHVWTFDKSQNALLNSPFIDIPTEIMLKIFGLLSIHDLGNVSLVCRSFKMIVDQDTIWKKKCNINSYLFLYLNSFENKIVSKKLYSKSYKQIYIDWTYGKYLRNKELERLLKKYRSMNISCACRMKYSPSRDFVQPIIDESFCPIFGFDQHPNSSADIIIQLSVDLDKTAHQLILLLEKASKFKKKWCKSVILQQMIRRYYRFMVLKVLYPKNFLVPTIDIEIVWQTHLLRPFIYQDDCLRLFNQIIDHSLLLNQTEQYLKEQAFLDTCHLYEKHFHEQYCSLSLDKSDKTSSSKYIDCYLKLQYLNSIYSYWDDTYFKFLPYPLNDFENPFSFAEADIILDANWISLCKEFMNIMLLKRYVDFESFNQSNLIDLKPSAMKQLKKSYERFLYITATYLSTKQDDLIYPTYAIDIMLHCHMQEPLKYANDCYHLVGYLIDHCPWPSTEKNQIKQSFQNLKRDWKREFQQNIWIDHLRSP</sequence>
<dbReference type="PROSITE" id="PS50181">
    <property type="entry name" value="FBOX"/>
    <property type="match status" value="1"/>
</dbReference>
<dbReference type="Pfam" id="PF12937">
    <property type="entry name" value="F-box-like"/>
    <property type="match status" value="1"/>
</dbReference>
<dbReference type="InterPro" id="IPR001810">
    <property type="entry name" value="F-box_dom"/>
</dbReference>
<dbReference type="SUPFAM" id="SSF81383">
    <property type="entry name" value="F-box domain"/>
    <property type="match status" value="1"/>
</dbReference>
<dbReference type="InterPro" id="IPR009836">
    <property type="entry name" value="GRDP-like"/>
</dbReference>